<sequence>MPRSSRVQQVLLVALAGLLLVTGSAFATTFGSQLTWQQRDAVAVSAGEFAVHEGDPPTVTVELAVDNPLDRPVETTGADLVVYDGDPPFADDDPVSVRRSAAVPATTVPAGGERTVTVTLDLPADGVERARTAVDDGSASVSGTVRLELLGREFGVDV</sequence>
<dbReference type="RefSeq" id="WP_023393429.1">
    <property type="nucleotide sequence ID" value="NZ_ASGZ01000012.1"/>
</dbReference>
<protein>
    <recommendedName>
        <fullName evidence="3">Late embryogenesis abundant protein LEA-2 subgroup domain-containing protein</fullName>
    </recommendedName>
</protein>
<dbReference type="STRING" id="1324957.K933_04196"/>
<comment type="caution">
    <text evidence="1">The sequence shown here is derived from an EMBL/GenBank/DDBJ whole genome shotgun (WGS) entry which is preliminary data.</text>
</comment>
<reference evidence="1 2" key="1">
    <citation type="journal article" date="2013" name="Genome Announc.">
        <title>Draft Genome Sequence of 'Candidatus Halobonum tyrrellensis' Strain G22, Isolated from the Hypersaline Waters of Lake Tyrrell, Australia.</title>
        <authorList>
            <person name="Ugalde J.A."/>
            <person name="Narasingarao P."/>
            <person name="Kuo S."/>
            <person name="Podell S."/>
            <person name="Allen E.E."/>
        </authorList>
    </citation>
    <scope>NUCLEOTIDE SEQUENCE [LARGE SCALE GENOMIC DNA]</scope>
    <source>
        <strain evidence="1 2">G22</strain>
    </source>
</reference>
<evidence type="ECO:0008006" key="3">
    <source>
        <dbReference type="Google" id="ProtNLM"/>
    </source>
</evidence>
<organism evidence="1 2">
    <name type="scientific">Candidatus Halobonum tyrrellensis G22</name>
    <dbReference type="NCBI Taxonomy" id="1324957"/>
    <lineage>
        <taxon>Archaea</taxon>
        <taxon>Methanobacteriati</taxon>
        <taxon>Methanobacteriota</taxon>
        <taxon>Stenosarchaea group</taxon>
        <taxon>Halobacteria</taxon>
        <taxon>Halobacteriales</taxon>
        <taxon>Haloferacaceae</taxon>
        <taxon>Candidatus Halobonum</taxon>
    </lineage>
</organism>
<accession>V4GW75</accession>
<name>V4GW75_9EURY</name>
<dbReference type="AlphaFoldDB" id="V4GW75"/>
<gene>
    <name evidence="1" type="ORF">K933_04196</name>
</gene>
<evidence type="ECO:0000313" key="1">
    <source>
        <dbReference type="EMBL" id="ESP89401.1"/>
    </source>
</evidence>
<proteinExistence type="predicted"/>
<evidence type="ECO:0000313" key="2">
    <source>
        <dbReference type="Proteomes" id="UP000017840"/>
    </source>
</evidence>
<dbReference type="EMBL" id="ASGZ01000012">
    <property type="protein sequence ID" value="ESP89401.1"/>
    <property type="molecule type" value="Genomic_DNA"/>
</dbReference>
<dbReference type="Proteomes" id="UP000017840">
    <property type="component" value="Unassembled WGS sequence"/>
</dbReference>
<keyword evidence="2" id="KW-1185">Reference proteome</keyword>